<evidence type="ECO:0000256" key="1">
    <source>
        <dbReference type="SAM" id="MobiDB-lite"/>
    </source>
</evidence>
<gene>
    <name evidence="2" type="ORF">Tco_1122866</name>
</gene>
<reference evidence="2" key="1">
    <citation type="journal article" date="2022" name="Int. J. Mol. Sci.">
        <title>Draft Genome of Tanacetum Coccineum: Genomic Comparison of Closely Related Tanacetum-Family Plants.</title>
        <authorList>
            <person name="Yamashiro T."/>
            <person name="Shiraishi A."/>
            <person name="Nakayama K."/>
            <person name="Satake H."/>
        </authorList>
    </citation>
    <scope>NUCLEOTIDE SEQUENCE</scope>
</reference>
<evidence type="ECO:0000313" key="3">
    <source>
        <dbReference type="Proteomes" id="UP001151760"/>
    </source>
</evidence>
<accession>A0ABQ5J2A0</accession>
<protein>
    <submittedName>
        <fullName evidence="2">Uncharacterized protein</fullName>
    </submittedName>
</protein>
<evidence type="ECO:0000313" key="2">
    <source>
        <dbReference type="EMBL" id="GJU06436.1"/>
    </source>
</evidence>
<comment type="caution">
    <text evidence="2">The sequence shown here is derived from an EMBL/GenBank/DDBJ whole genome shotgun (WGS) entry which is preliminary data.</text>
</comment>
<feature type="region of interest" description="Disordered" evidence="1">
    <location>
        <begin position="86"/>
        <end position="117"/>
    </location>
</feature>
<proteinExistence type="predicted"/>
<sequence length="368" mass="40472">MIIKKSFNPNTWPQESQFAFAKPYHMNAPDPSRNSIKRVSFQSLHESVGSNDMVHNYYLEEGKKKAQLQKDKALDSKPSVITLVRIPYTTNGSKPKSRNSYKQPRNWPPSMSSRVSNKVVNIAEPPRKSKPFLNSKRLSMSYMQKKKDAQSHKITKRYIPVEKKSNSKNLGRQIPIGQRFSPKKSLAVYLKTTPPISGLTWKPTDRLFTNVGLRLSTTTLVRWQCSQNISWVSIGKGWLGPRGGRCGGNGRRGDSMTGRGGGLFVEHSIDSNDGRCRGGLVVRGGRSSRKSKRAYGEVGGVEKISSTGSKLMVRGKECLEGCVGASRGEVSGGGDDFRVSKSLLGEIPEVVIGESSEETFGDDGGAVC</sequence>
<name>A0ABQ5J2A0_9ASTR</name>
<reference evidence="2" key="2">
    <citation type="submission" date="2022-01" db="EMBL/GenBank/DDBJ databases">
        <authorList>
            <person name="Yamashiro T."/>
            <person name="Shiraishi A."/>
            <person name="Satake H."/>
            <person name="Nakayama K."/>
        </authorList>
    </citation>
    <scope>NUCLEOTIDE SEQUENCE</scope>
</reference>
<dbReference type="EMBL" id="BQNB010021442">
    <property type="protein sequence ID" value="GJU06436.1"/>
    <property type="molecule type" value="Genomic_DNA"/>
</dbReference>
<feature type="compositionally biased region" description="Polar residues" evidence="1">
    <location>
        <begin position="88"/>
        <end position="117"/>
    </location>
</feature>
<keyword evidence="3" id="KW-1185">Reference proteome</keyword>
<dbReference type="Proteomes" id="UP001151760">
    <property type="component" value="Unassembled WGS sequence"/>
</dbReference>
<organism evidence="2 3">
    <name type="scientific">Tanacetum coccineum</name>
    <dbReference type="NCBI Taxonomy" id="301880"/>
    <lineage>
        <taxon>Eukaryota</taxon>
        <taxon>Viridiplantae</taxon>
        <taxon>Streptophyta</taxon>
        <taxon>Embryophyta</taxon>
        <taxon>Tracheophyta</taxon>
        <taxon>Spermatophyta</taxon>
        <taxon>Magnoliopsida</taxon>
        <taxon>eudicotyledons</taxon>
        <taxon>Gunneridae</taxon>
        <taxon>Pentapetalae</taxon>
        <taxon>asterids</taxon>
        <taxon>campanulids</taxon>
        <taxon>Asterales</taxon>
        <taxon>Asteraceae</taxon>
        <taxon>Asteroideae</taxon>
        <taxon>Anthemideae</taxon>
        <taxon>Anthemidinae</taxon>
        <taxon>Tanacetum</taxon>
    </lineage>
</organism>